<dbReference type="GO" id="GO:0030014">
    <property type="term" value="C:CCR4-NOT complex"/>
    <property type="evidence" value="ECO:0007669"/>
    <property type="project" value="InterPro"/>
</dbReference>
<dbReference type="PANTHER" id="PTHR12603">
    <property type="entry name" value="CCR4-NOT TRANSCRIPTION COMPLEX RELATED"/>
    <property type="match status" value="1"/>
</dbReference>
<feature type="compositionally biased region" description="Low complexity" evidence="9">
    <location>
        <begin position="486"/>
        <end position="496"/>
    </location>
</feature>
<dbReference type="KEGG" id="wic:J056_002427"/>
<feature type="compositionally biased region" description="Polar residues" evidence="9">
    <location>
        <begin position="307"/>
        <end position="331"/>
    </location>
</feature>
<dbReference type="RefSeq" id="XP_009269967.1">
    <property type="nucleotide sequence ID" value="XM_009271692.1"/>
</dbReference>
<feature type="compositionally biased region" description="Polar residues" evidence="9">
    <location>
        <begin position="458"/>
        <end position="467"/>
    </location>
</feature>
<evidence type="ECO:0000256" key="3">
    <source>
        <dbReference type="ARBA" id="ARBA00022771"/>
    </source>
</evidence>
<feature type="compositionally biased region" description="Polar residues" evidence="9">
    <location>
        <begin position="386"/>
        <end position="400"/>
    </location>
</feature>
<dbReference type="FunFam" id="3.30.40.10:FF:000006">
    <property type="entry name" value="CCR4-NOT transcription complex subunit 4"/>
    <property type="match status" value="1"/>
</dbReference>
<dbReference type="InterPro" id="IPR001841">
    <property type="entry name" value="Znf_RING"/>
</dbReference>
<evidence type="ECO:0000256" key="2">
    <source>
        <dbReference type="ARBA" id="ARBA00022723"/>
    </source>
</evidence>
<dbReference type="GeneID" id="20375379"/>
<keyword evidence="4" id="KW-0862">Zinc</keyword>
<feature type="region of interest" description="Disordered" evidence="9">
    <location>
        <begin position="689"/>
        <end position="713"/>
    </location>
</feature>
<feature type="compositionally biased region" description="Polar residues" evidence="9">
    <location>
        <begin position="800"/>
        <end position="810"/>
    </location>
</feature>
<keyword evidence="6" id="KW-0175">Coiled coil</keyword>
<evidence type="ECO:0000256" key="4">
    <source>
        <dbReference type="ARBA" id="ARBA00022833"/>
    </source>
</evidence>
<dbReference type="GO" id="GO:0003723">
    <property type="term" value="F:RNA binding"/>
    <property type="evidence" value="ECO:0007669"/>
    <property type="project" value="UniProtKB-KW"/>
</dbReference>
<evidence type="ECO:0000256" key="6">
    <source>
        <dbReference type="ARBA" id="ARBA00023054"/>
    </source>
</evidence>
<dbReference type="InterPro" id="IPR012677">
    <property type="entry name" value="Nucleotide-bd_a/b_plait_sf"/>
</dbReference>
<feature type="region of interest" description="Disordered" evidence="9">
    <location>
        <begin position="745"/>
        <end position="812"/>
    </location>
</feature>
<dbReference type="Gene3D" id="3.30.70.330">
    <property type="match status" value="1"/>
</dbReference>
<dbReference type="InterPro" id="IPR039780">
    <property type="entry name" value="Mot2"/>
</dbReference>
<dbReference type="SUPFAM" id="SSF57850">
    <property type="entry name" value="RING/U-box"/>
    <property type="match status" value="1"/>
</dbReference>
<feature type="region of interest" description="Disordered" evidence="9">
    <location>
        <begin position="601"/>
        <end position="620"/>
    </location>
</feature>
<dbReference type="InterPro" id="IPR039515">
    <property type="entry name" value="NOT4_mRING-HC-C4C4"/>
</dbReference>
<feature type="region of interest" description="Disordered" evidence="9">
    <location>
        <begin position="345"/>
        <end position="414"/>
    </location>
</feature>
<feature type="compositionally biased region" description="Low complexity" evidence="9">
    <location>
        <begin position="835"/>
        <end position="847"/>
    </location>
</feature>
<evidence type="ECO:0000256" key="1">
    <source>
        <dbReference type="ARBA" id="ARBA00004123"/>
    </source>
</evidence>
<feature type="region of interest" description="Disordered" evidence="9">
    <location>
        <begin position="632"/>
        <end position="672"/>
    </location>
</feature>
<feature type="compositionally biased region" description="Basic and acidic residues" evidence="9">
    <location>
        <begin position="663"/>
        <end position="672"/>
    </location>
</feature>
<comment type="subcellular location">
    <subcellularLocation>
        <location evidence="1">Nucleus</location>
    </subcellularLocation>
</comment>
<dbReference type="eggNOG" id="KOG2068">
    <property type="taxonomic scope" value="Eukaryota"/>
</dbReference>
<evidence type="ECO:0000256" key="5">
    <source>
        <dbReference type="ARBA" id="ARBA00022884"/>
    </source>
</evidence>
<keyword evidence="2" id="KW-0479">Metal-binding</keyword>
<accession>R9AA93</accession>
<dbReference type="InterPro" id="IPR034261">
    <property type="entry name" value="CNOT4_RRM"/>
</dbReference>
<dbReference type="GO" id="GO:0016567">
    <property type="term" value="P:protein ubiquitination"/>
    <property type="evidence" value="ECO:0007669"/>
    <property type="project" value="TreeGrafter"/>
</dbReference>
<feature type="compositionally biased region" description="Polar residues" evidence="9">
    <location>
        <begin position="601"/>
        <end position="617"/>
    </location>
</feature>
<keyword evidence="3 8" id="KW-0863">Zinc-finger</keyword>
<dbReference type="PANTHER" id="PTHR12603:SF0">
    <property type="entry name" value="CCR4-NOT TRANSCRIPTION COMPLEX SUBUNIT 4"/>
    <property type="match status" value="1"/>
</dbReference>
<feature type="region of interest" description="Disordered" evidence="9">
    <location>
        <begin position="265"/>
        <end position="332"/>
    </location>
</feature>
<dbReference type="OrthoDB" id="1923159at2759"/>
<feature type="compositionally biased region" description="Low complexity" evidence="9">
    <location>
        <begin position="435"/>
        <end position="446"/>
    </location>
</feature>
<feature type="compositionally biased region" description="Polar residues" evidence="9">
    <location>
        <begin position="848"/>
        <end position="858"/>
    </location>
</feature>
<dbReference type="GO" id="GO:0008270">
    <property type="term" value="F:zinc ion binding"/>
    <property type="evidence" value="ECO:0007669"/>
    <property type="project" value="UniProtKB-KW"/>
</dbReference>
<dbReference type="STRING" id="1299270.R9AA93"/>
<dbReference type="SMART" id="SM00361">
    <property type="entry name" value="RRM_1"/>
    <property type="match status" value="1"/>
</dbReference>
<dbReference type="EMBL" id="KE007244">
    <property type="protein sequence ID" value="EOQ99101.1"/>
    <property type="molecule type" value="Genomic_DNA"/>
</dbReference>
<dbReference type="InterPro" id="IPR003954">
    <property type="entry name" value="RRM_euk-type"/>
</dbReference>
<proteinExistence type="predicted"/>
<organism evidence="11 12">
    <name type="scientific">Wallemia ichthyophaga (strain EXF-994 / CBS 113033)</name>
    <dbReference type="NCBI Taxonomy" id="1299270"/>
    <lineage>
        <taxon>Eukaryota</taxon>
        <taxon>Fungi</taxon>
        <taxon>Dikarya</taxon>
        <taxon>Basidiomycota</taxon>
        <taxon>Wallemiomycotina</taxon>
        <taxon>Wallemiomycetes</taxon>
        <taxon>Wallemiales</taxon>
        <taxon>Wallemiaceae</taxon>
        <taxon>Wallemia</taxon>
    </lineage>
</organism>
<evidence type="ECO:0000256" key="7">
    <source>
        <dbReference type="ARBA" id="ARBA00023242"/>
    </source>
</evidence>
<evidence type="ECO:0000313" key="11">
    <source>
        <dbReference type="EMBL" id="EOQ99101.1"/>
    </source>
</evidence>
<evidence type="ECO:0000256" key="8">
    <source>
        <dbReference type="PROSITE-ProRule" id="PRU00175"/>
    </source>
</evidence>
<evidence type="ECO:0000313" key="12">
    <source>
        <dbReference type="Proteomes" id="UP000014064"/>
    </source>
</evidence>
<keyword evidence="12" id="KW-1185">Reference proteome</keyword>
<protein>
    <submittedName>
        <fullName evidence="11">General negative regulator of transcription subunit 4</fullName>
    </submittedName>
</protein>
<feature type="region of interest" description="Disordered" evidence="9">
    <location>
        <begin position="834"/>
        <end position="905"/>
    </location>
</feature>
<dbReference type="GO" id="GO:0004842">
    <property type="term" value="F:ubiquitin-protein transferase activity"/>
    <property type="evidence" value="ECO:0007669"/>
    <property type="project" value="InterPro"/>
</dbReference>
<feature type="compositionally biased region" description="Polar residues" evidence="9">
    <location>
        <begin position="871"/>
        <end position="881"/>
    </location>
</feature>
<feature type="region of interest" description="Disordered" evidence="9">
    <location>
        <begin position="426"/>
        <end position="523"/>
    </location>
</feature>
<feature type="compositionally biased region" description="Low complexity" evidence="9">
    <location>
        <begin position="884"/>
        <end position="900"/>
    </location>
</feature>
<reference evidence="12" key="1">
    <citation type="journal article" date="2013" name="BMC Genomics">
        <title>Genome and transcriptome sequencing of the halophilic fungus Wallemia ichthyophaga: haloadaptations present and absent.</title>
        <authorList>
            <person name="Zajc J."/>
            <person name="Liu Y."/>
            <person name="Dai W."/>
            <person name="Yang Z."/>
            <person name="Hu J."/>
            <person name="Gostincar C."/>
            <person name="Gunde-Cimerman N."/>
        </authorList>
    </citation>
    <scope>NUCLEOTIDE SEQUENCE [LARGE SCALE GENOMIC DNA]</scope>
    <source>
        <strain evidence="12">EXF-994 / CBS 113033</strain>
    </source>
</reference>
<feature type="compositionally biased region" description="Pro residues" evidence="9">
    <location>
        <begin position="468"/>
        <end position="485"/>
    </location>
</feature>
<dbReference type="CDD" id="cd16618">
    <property type="entry name" value="mRING-HC-C4C4_CNOT4"/>
    <property type="match status" value="1"/>
</dbReference>
<evidence type="ECO:0000256" key="9">
    <source>
        <dbReference type="SAM" id="MobiDB-lite"/>
    </source>
</evidence>
<dbReference type="Proteomes" id="UP000014064">
    <property type="component" value="Unassembled WGS sequence"/>
</dbReference>
<feature type="compositionally biased region" description="Pro residues" evidence="9">
    <location>
        <begin position="786"/>
        <end position="797"/>
    </location>
</feature>
<dbReference type="PROSITE" id="PS50089">
    <property type="entry name" value="ZF_RING_2"/>
    <property type="match status" value="1"/>
</dbReference>
<gene>
    <name evidence="11" type="ORF">J056_002427</name>
</gene>
<feature type="compositionally biased region" description="Polar residues" evidence="9">
    <location>
        <begin position="359"/>
        <end position="373"/>
    </location>
</feature>
<sequence length="922" mass="101640">MYKTTLLNLGIPKTLPHTPSSGSVQVNQDKDLFKGLRDAYWSDDEEDRDCPLCLDEMDISDLNFKPCPCGYQICRFCWHRIKENLNRKCPACRREYTNEGAKFQPVAAEDVKRIERQKKSKEKEKKELDNLGRSRLADVRVIQRSLAYVVGWPQSFSEEMLPLLKSPDYFGQYGRILKLSLTKRPPSSHSISDSPIVGIYILYQRSEDALLAINCVDGVNLIDPAQGGVLRASYGTSKYCTNYLRNIFCSDPNCSLLHEPADENDSFTKEDLTSSSFPAGDTGGAGGFRRPFANAAPLPTPPPPQHYYQNSHHFNQNSSTQHNQPNYNTPTIRRPQIHDIETTHAQQLPKSASWAKPGSQPTSASTASTITNLPTSQFPTPSQSSHLSSIRRTPVSSNPPNRIIRPQFQSQNSNQNINQVMRSNANYDKPLSRPSSVVQQSSNNQSPDLNNLIPKQVPVSTSATVSPTGPPPGLSKQSPAPPPPGLSSKPITMLPPGLSPSLPPPGLAGLSPHPMPVQPMKKSRDDEIDDVLSLFKSGGNDFSFSMGVEDNNNALHKSPLQQSNLSRPVDSQNVLSSVSYLFGNDPSISYMSTYDHFQRKQVSQQRNVQQPSVQTSPGPIYTGAFNPFDETFAPFGSFPNSQLKQQQQQQHQKQQHQHHPHPQHIDQHSHSSIDKQFEQMNLAGMTQAPVHQPHHIHHPPPPPPPPGLRSFGYSQDENIRRSSRFDFARSEQQLGSFEDPAHDLLVDAQPGAGSSGAPSSAMMFEQQHQQQQQRNSPALSRNMVNGPPPGIAGPPPGLGNNSPMPSQASTYDIPFQDPAIMSMSSPSPHAELMFAQAQQQQQQQQQQVTPTPHLSQIQQPPPGFGMGMGNATLNQLFNIPANSPPSQSNLPPPGLSQQQRNQDDARAQLYSLLQGRANLGGV</sequence>
<dbReference type="InterPro" id="IPR013083">
    <property type="entry name" value="Znf_RING/FYVE/PHD"/>
</dbReference>
<dbReference type="CDD" id="cd12438">
    <property type="entry name" value="RRM_CNOT4"/>
    <property type="match status" value="1"/>
</dbReference>
<feature type="compositionally biased region" description="Basic residues" evidence="9">
    <location>
        <begin position="653"/>
        <end position="662"/>
    </location>
</feature>
<feature type="domain" description="RING-type" evidence="10">
    <location>
        <begin position="50"/>
        <end position="93"/>
    </location>
</feature>
<keyword evidence="5" id="KW-0694">RNA-binding</keyword>
<dbReference type="GO" id="GO:0005634">
    <property type="term" value="C:nucleus"/>
    <property type="evidence" value="ECO:0007669"/>
    <property type="project" value="UniProtKB-SubCell"/>
</dbReference>
<evidence type="ECO:0000259" key="10">
    <source>
        <dbReference type="PROSITE" id="PS50089"/>
    </source>
</evidence>
<dbReference type="HOGENOM" id="CLU_316473_0_0_1"/>
<feature type="compositionally biased region" description="Pro residues" evidence="9">
    <location>
        <begin position="497"/>
        <end position="506"/>
    </location>
</feature>
<feature type="compositionally biased region" description="Polar residues" evidence="9">
    <location>
        <begin position="774"/>
        <end position="783"/>
    </location>
</feature>
<dbReference type="Gene3D" id="3.30.40.10">
    <property type="entry name" value="Zinc/RING finger domain, C3HC4 (zinc finger)"/>
    <property type="match status" value="1"/>
</dbReference>
<dbReference type="AlphaFoldDB" id="R9AA93"/>
<feature type="compositionally biased region" description="Low complexity" evidence="9">
    <location>
        <begin position="374"/>
        <end position="385"/>
    </location>
</feature>
<feature type="compositionally biased region" description="Low complexity" evidence="9">
    <location>
        <begin position="750"/>
        <end position="773"/>
    </location>
</feature>
<name>R9AA93_WALI9</name>
<dbReference type="Pfam" id="PF14570">
    <property type="entry name" value="zf-RING_4"/>
    <property type="match status" value="1"/>
</dbReference>
<keyword evidence="7" id="KW-0539">Nucleus</keyword>